<dbReference type="Proteomes" id="UP000224563">
    <property type="component" value="Unassembled WGS sequence"/>
</dbReference>
<organism evidence="2 3">
    <name type="scientific">Agathobacter ruminis</name>
    <dbReference type="NCBI Taxonomy" id="1712665"/>
    <lineage>
        <taxon>Bacteria</taxon>
        <taxon>Bacillati</taxon>
        <taxon>Bacillota</taxon>
        <taxon>Clostridia</taxon>
        <taxon>Lachnospirales</taxon>
        <taxon>Lachnospiraceae</taxon>
        <taxon>Agathobacter</taxon>
    </lineage>
</organism>
<feature type="transmembrane region" description="Helical" evidence="1">
    <location>
        <begin position="70"/>
        <end position="91"/>
    </location>
</feature>
<proteinExistence type="predicted"/>
<accession>A0A2G3DZJ0</accession>
<keyword evidence="1" id="KW-0812">Transmembrane</keyword>
<evidence type="ECO:0000256" key="1">
    <source>
        <dbReference type="SAM" id="Phobius"/>
    </source>
</evidence>
<feature type="transmembrane region" description="Helical" evidence="1">
    <location>
        <begin position="20"/>
        <end position="42"/>
    </location>
</feature>
<evidence type="ECO:0000313" key="2">
    <source>
        <dbReference type="EMBL" id="PHU36414.1"/>
    </source>
</evidence>
<feature type="transmembrane region" description="Helical" evidence="1">
    <location>
        <begin position="199"/>
        <end position="217"/>
    </location>
</feature>
<evidence type="ECO:0000313" key="3">
    <source>
        <dbReference type="Proteomes" id="UP000224563"/>
    </source>
</evidence>
<keyword evidence="3" id="KW-1185">Reference proteome</keyword>
<feature type="transmembrane region" description="Helical" evidence="1">
    <location>
        <begin position="97"/>
        <end position="116"/>
    </location>
</feature>
<dbReference type="EMBL" id="PDYG01000134">
    <property type="protein sequence ID" value="PHU36414.1"/>
    <property type="molecule type" value="Genomic_DNA"/>
</dbReference>
<gene>
    <name evidence="2" type="ORF">CSX02_12600</name>
</gene>
<dbReference type="AlphaFoldDB" id="A0A2G3DZJ0"/>
<reference evidence="2 3" key="1">
    <citation type="submission" date="2017-10" db="EMBL/GenBank/DDBJ databases">
        <title>Resolving the taxonomy of Roseburia spp., Eubacterium rectale and Agathobacter spp. through phylogenomic analysis.</title>
        <authorList>
            <person name="Sheridan P.O."/>
            <person name="Walker A.W."/>
            <person name="Duncan S.H."/>
            <person name="Scott K.P."/>
            <person name="Toole P.W.O."/>
            <person name="Luis P."/>
            <person name="Flint H.J."/>
        </authorList>
    </citation>
    <scope>NUCLEOTIDE SEQUENCE [LARGE SCALE GENOMIC DNA]</scope>
    <source>
        <strain evidence="2 3">JK623</strain>
    </source>
</reference>
<feature type="transmembrane region" description="Helical" evidence="1">
    <location>
        <begin position="123"/>
        <end position="144"/>
    </location>
</feature>
<name>A0A2G3DZJ0_9FIRM</name>
<reference evidence="2 3" key="2">
    <citation type="submission" date="2017-10" db="EMBL/GenBank/DDBJ databases">
        <authorList>
            <person name="Banno H."/>
            <person name="Chua N.-H."/>
        </authorList>
    </citation>
    <scope>NUCLEOTIDE SEQUENCE [LARGE SCALE GENOMIC DNA]</scope>
    <source>
        <strain evidence="2 3">JK623</strain>
    </source>
</reference>
<comment type="caution">
    <text evidence="2">The sequence shown here is derived from an EMBL/GenBank/DDBJ whole genome shotgun (WGS) entry which is preliminary data.</text>
</comment>
<keyword evidence="1" id="KW-0472">Membrane</keyword>
<sequence length="229" mass="27283">MFERVNYFAMSSFAIFEGKFIDFFFCYAHILLIQVIFGIFIYRHFCSSSAYYFTRVNNRRVWWLHECMRLLVRIFLVMLAFLCLICIIPLLRGDIDLPGVILAFYYWIIYGLWTYAMTCMINILAITFGSYVSFVIVTGFQFFWLVMFLPVKTTIFHNKILLHTNPLSHLIFDWHSSIWNDLNLLINEEELAFDLNESVIFMFVLALLLTLIGMEVVQRVEFVKLNREE</sequence>
<protein>
    <submittedName>
        <fullName evidence="2">Uncharacterized protein</fullName>
    </submittedName>
</protein>
<keyword evidence="1" id="KW-1133">Transmembrane helix</keyword>